<name>C8W183_DESAS</name>
<keyword evidence="3" id="KW-1185">Reference proteome</keyword>
<dbReference type="EMBL" id="CP001720">
    <property type="protein sequence ID" value="ACV63479.1"/>
    <property type="molecule type" value="Genomic_DNA"/>
</dbReference>
<gene>
    <name evidence="2" type="ordered locus">Dtox_2700</name>
</gene>
<organism evidence="2 3">
    <name type="scientific">Desulfofarcimen acetoxidans (strain ATCC 49208 / DSM 771 / KCTC 5769 / VKM B-1644 / 5575)</name>
    <name type="common">Desulfotomaculum acetoxidans</name>
    <dbReference type="NCBI Taxonomy" id="485916"/>
    <lineage>
        <taxon>Bacteria</taxon>
        <taxon>Bacillati</taxon>
        <taxon>Bacillota</taxon>
        <taxon>Clostridia</taxon>
        <taxon>Eubacteriales</taxon>
        <taxon>Peptococcaceae</taxon>
        <taxon>Desulfofarcimen</taxon>
    </lineage>
</organism>
<dbReference type="KEGG" id="dae:Dtox_2700"/>
<dbReference type="Proteomes" id="UP000002217">
    <property type="component" value="Chromosome"/>
</dbReference>
<dbReference type="STRING" id="485916.Dtox_2700"/>
<keyword evidence="1" id="KW-1133">Transmembrane helix</keyword>
<reference evidence="2 3" key="1">
    <citation type="journal article" date="2009" name="Stand. Genomic Sci.">
        <title>Complete genome sequence of Desulfotomaculum acetoxidans type strain (5575).</title>
        <authorList>
            <person name="Spring S."/>
            <person name="Lapidus A."/>
            <person name="Schroder M."/>
            <person name="Gleim D."/>
            <person name="Sims D."/>
            <person name="Meincke L."/>
            <person name="Glavina Del Rio T."/>
            <person name="Tice H."/>
            <person name="Copeland A."/>
            <person name="Cheng J.F."/>
            <person name="Lucas S."/>
            <person name="Chen F."/>
            <person name="Nolan M."/>
            <person name="Bruce D."/>
            <person name="Goodwin L."/>
            <person name="Pitluck S."/>
            <person name="Ivanova N."/>
            <person name="Mavromatis K."/>
            <person name="Mikhailova N."/>
            <person name="Pati A."/>
            <person name="Chen A."/>
            <person name="Palaniappan K."/>
            <person name="Land M."/>
            <person name="Hauser L."/>
            <person name="Chang Y.J."/>
            <person name="Jeffries C.D."/>
            <person name="Chain P."/>
            <person name="Saunders E."/>
            <person name="Brettin T."/>
            <person name="Detter J.C."/>
            <person name="Goker M."/>
            <person name="Bristow J."/>
            <person name="Eisen J.A."/>
            <person name="Markowitz V."/>
            <person name="Hugenholtz P."/>
            <person name="Kyrpides N.C."/>
            <person name="Klenk H.P."/>
            <person name="Han C."/>
        </authorList>
    </citation>
    <scope>NUCLEOTIDE SEQUENCE [LARGE SCALE GENOMIC DNA]</scope>
    <source>
        <strain evidence="3">ATCC 49208 / DSM 771 / VKM B-1644</strain>
    </source>
</reference>
<feature type="transmembrane region" description="Helical" evidence="1">
    <location>
        <begin position="22"/>
        <end position="45"/>
    </location>
</feature>
<proteinExistence type="predicted"/>
<keyword evidence="1" id="KW-0472">Membrane</keyword>
<keyword evidence="1" id="KW-0812">Transmembrane</keyword>
<accession>C8W183</accession>
<sequence length="191" mass="21457">MYEVNLLRTNKRLKNFLPVPEAALRAAVIGLIFFISGVAYAGFLFSYHNLQKKSVQSSLLIEDKSALLQNMHQLRQSGPESEAAGYTIDDLVQNRITWSKLMLDLNILGSLGLRYGEMKLYTVADKTESPGRITPVIDISGEAESTMTVANLYKELCRLNYLSQVKLKSVDRIGGSQYVKFLFTAKLTRKN</sequence>
<dbReference type="AlphaFoldDB" id="C8W183"/>
<protein>
    <recommendedName>
        <fullName evidence="4">Fimbrial assembly family protein</fullName>
    </recommendedName>
</protein>
<evidence type="ECO:0000313" key="2">
    <source>
        <dbReference type="EMBL" id="ACV63479.1"/>
    </source>
</evidence>
<evidence type="ECO:0000256" key="1">
    <source>
        <dbReference type="SAM" id="Phobius"/>
    </source>
</evidence>
<dbReference type="HOGENOM" id="CLU_1419422_0_0_9"/>
<dbReference type="RefSeq" id="WP_015758173.1">
    <property type="nucleotide sequence ID" value="NC_013216.1"/>
</dbReference>
<evidence type="ECO:0008006" key="4">
    <source>
        <dbReference type="Google" id="ProtNLM"/>
    </source>
</evidence>
<evidence type="ECO:0000313" key="3">
    <source>
        <dbReference type="Proteomes" id="UP000002217"/>
    </source>
</evidence>